<evidence type="ECO:0000256" key="3">
    <source>
        <dbReference type="ARBA" id="ARBA00022741"/>
    </source>
</evidence>
<dbReference type="InterPro" id="IPR037051">
    <property type="entry name" value="4-carb_acid_sugar_kinase_N_sf"/>
</dbReference>
<evidence type="ECO:0000256" key="5">
    <source>
        <dbReference type="ARBA" id="ARBA00022840"/>
    </source>
</evidence>
<dbReference type="Gene3D" id="3.40.50.10840">
    <property type="entry name" value="Putative sugar-binding, N-terminal domain"/>
    <property type="match status" value="1"/>
</dbReference>
<evidence type="ECO:0000256" key="10">
    <source>
        <dbReference type="ARBA" id="ARBA00039095"/>
    </source>
</evidence>
<comment type="similarity">
    <text evidence="1">Belongs to the four-carbon acid sugar kinase family.</text>
</comment>
<dbReference type="AlphaFoldDB" id="A0A6G4WAH1"/>
<evidence type="ECO:0000256" key="12">
    <source>
        <dbReference type="ARBA" id="ARBA00041377"/>
    </source>
</evidence>
<comment type="function">
    <text evidence="9">Catalyzes the ATP-dependent phosphorylation of 3-oxo-tetronate to 3-oxo-tetronate 4-phosphate.</text>
</comment>
<sequence>MLLGCIGDDFTGSSDLANTLVKGGMKVTQYCGVPHGDARPDVEAGVVALKTRSLPTAEAVEQSLAALEWLEQQGCRQFLFKYCSTFDSTPAGNIGPVADALADRLGASKVIVCPVFPATGRTLYQGHLFVEDRLLNESGMANHPLTPMTDPDIRRWLARQTKGTVGHVAYRDVVKGPASIGEALTREEAAGRRLIVVDALDDTDLIAIGAAAADLPLVTGGSGIATGLPENFRSRGLIAEGPDSWRGVKGPAVVLSGSCSRATREQVERYRTDHPSFEITANAVMRGGTDADRVLDWVKGHGNAAPLIYSSADPGTVGAAQTLYGAEVLARAIEDLFASLAGRLAAAGFGRIVSAGGETSGAVVRGLGLEELQIGPEIDPGVPAMCATGRNLAVALKSGNFGEPDFFAKAVNALGANT</sequence>
<dbReference type="RefSeq" id="WP_165026401.1">
    <property type="nucleotide sequence ID" value="NZ_JAAKZF010000008.1"/>
</dbReference>
<dbReference type="EMBL" id="JAAKZF010000008">
    <property type="protein sequence ID" value="NGO51338.1"/>
    <property type="molecule type" value="Genomic_DNA"/>
</dbReference>
<feature type="domain" description="Four-carbon acid sugar kinase N-terminal" evidence="13">
    <location>
        <begin position="3"/>
        <end position="228"/>
    </location>
</feature>
<comment type="caution">
    <text evidence="15">The sequence shown here is derived from an EMBL/GenBank/DDBJ whole genome shotgun (WGS) entry which is preliminary data.</text>
</comment>
<evidence type="ECO:0000313" key="15">
    <source>
        <dbReference type="EMBL" id="NGO51338.1"/>
    </source>
</evidence>
<dbReference type="EC" id="2.7.1.217" evidence="10"/>
<evidence type="ECO:0000259" key="13">
    <source>
        <dbReference type="Pfam" id="PF07005"/>
    </source>
</evidence>
<dbReference type="SUPFAM" id="SSF142764">
    <property type="entry name" value="YgbK-like"/>
    <property type="match status" value="1"/>
</dbReference>
<keyword evidence="5" id="KW-0067">ATP-binding</keyword>
<dbReference type="GO" id="GO:0005524">
    <property type="term" value="F:ATP binding"/>
    <property type="evidence" value="ECO:0007669"/>
    <property type="project" value="UniProtKB-KW"/>
</dbReference>
<dbReference type="Proteomes" id="UP001642900">
    <property type="component" value="Unassembled WGS sequence"/>
</dbReference>
<dbReference type="NCBIfam" id="NF043035">
    <property type="entry name" value="OxoTetrKin"/>
    <property type="match status" value="1"/>
</dbReference>
<evidence type="ECO:0000256" key="7">
    <source>
        <dbReference type="ARBA" id="ARBA00035898"/>
    </source>
</evidence>
<evidence type="ECO:0000313" key="16">
    <source>
        <dbReference type="Proteomes" id="UP001642900"/>
    </source>
</evidence>
<dbReference type="Pfam" id="PF17042">
    <property type="entry name" value="NBD_C"/>
    <property type="match status" value="1"/>
</dbReference>
<evidence type="ECO:0000256" key="9">
    <source>
        <dbReference type="ARBA" id="ARBA00037335"/>
    </source>
</evidence>
<dbReference type="InterPro" id="IPR042213">
    <property type="entry name" value="NBD_C_sf"/>
</dbReference>
<feature type="domain" description="Four-carbon acid sugar kinase nucleotide binding" evidence="14">
    <location>
        <begin position="253"/>
        <end position="407"/>
    </location>
</feature>
<keyword evidence="6" id="KW-0119">Carbohydrate metabolism</keyword>
<evidence type="ECO:0000259" key="14">
    <source>
        <dbReference type="Pfam" id="PF17042"/>
    </source>
</evidence>
<dbReference type="GO" id="GO:0016301">
    <property type="term" value="F:kinase activity"/>
    <property type="evidence" value="ECO:0007669"/>
    <property type="project" value="UniProtKB-KW"/>
</dbReference>
<evidence type="ECO:0000256" key="1">
    <source>
        <dbReference type="ARBA" id="ARBA00005715"/>
    </source>
</evidence>
<dbReference type="InterPro" id="IPR031475">
    <property type="entry name" value="NBD_C"/>
</dbReference>
<comment type="catalytic activity">
    <reaction evidence="8">
        <text>3-dehydro-D-erythronate + ATP = 3-dehydro-4-O-phospho-D-erythronate + ADP + H(+)</text>
        <dbReference type="Rhea" id="RHEA:52556"/>
        <dbReference type="ChEBI" id="CHEBI:15378"/>
        <dbReference type="ChEBI" id="CHEBI:30616"/>
        <dbReference type="ChEBI" id="CHEBI:57958"/>
        <dbReference type="ChEBI" id="CHEBI:136593"/>
        <dbReference type="ChEBI" id="CHEBI:456216"/>
        <dbReference type="EC" id="2.7.1.217"/>
    </reaction>
</comment>
<evidence type="ECO:0000256" key="11">
    <source>
        <dbReference type="ARBA" id="ARBA00039461"/>
    </source>
</evidence>
<proteinExistence type="inferred from homology"/>
<name>A0A6G4WAH1_9HYPH</name>
<dbReference type="Gene3D" id="3.40.980.20">
    <property type="entry name" value="Four-carbon acid sugar kinase, nucleotide binding domain"/>
    <property type="match status" value="1"/>
</dbReference>
<keyword evidence="2" id="KW-0808">Transferase</keyword>
<evidence type="ECO:0000256" key="8">
    <source>
        <dbReference type="ARBA" id="ARBA00036346"/>
    </source>
</evidence>
<evidence type="ECO:0000256" key="2">
    <source>
        <dbReference type="ARBA" id="ARBA00022679"/>
    </source>
</evidence>
<keyword evidence="16" id="KW-1185">Reference proteome</keyword>
<keyword evidence="4 15" id="KW-0418">Kinase</keyword>
<protein>
    <recommendedName>
        <fullName evidence="11">3-oxo-tetronate kinase</fullName>
        <ecNumber evidence="10">2.7.1.217</ecNumber>
    </recommendedName>
    <alternativeName>
        <fullName evidence="12">3-dehydrotetronate 4-kinase</fullName>
    </alternativeName>
</protein>
<evidence type="ECO:0000256" key="4">
    <source>
        <dbReference type="ARBA" id="ARBA00022777"/>
    </source>
</evidence>
<dbReference type="Pfam" id="PF07005">
    <property type="entry name" value="SBD_N"/>
    <property type="match status" value="1"/>
</dbReference>
<evidence type="ECO:0000256" key="6">
    <source>
        <dbReference type="ARBA" id="ARBA00023277"/>
    </source>
</evidence>
<comment type="catalytic activity">
    <reaction evidence="7">
        <text>3-dehydro-L-erythronate + ATP = 3-dehydro-4-O-phospho-L-erythronate + ADP + H(+)</text>
        <dbReference type="Rhea" id="RHEA:52552"/>
        <dbReference type="ChEBI" id="CHEBI:15378"/>
        <dbReference type="ChEBI" id="CHEBI:30616"/>
        <dbReference type="ChEBI" id="CHEBI:136592"/>
        <dbReference type="ChEBI" id="CHEBI:136670"/>
        <dbReference type="ChEBI" id="CHEBI:456216"/>
        <dbReference type="EC" id="2.7.1.217"/>
    </reaction>
</comment>
<dbReference type="InterPro" id="IPR050007">
    <property type="entry name" value="OtnK"/>
</dbReference>
<reference evidence="15 16" key="1">
    <citation type="submission" date="2020-02" db="EMBL/GenBank/DDBJ databases">
        <title>Genome sequence of strain CCNWXJ40-4.</title>
        <authorList>
            <person name="Gao J."/>
            <person name="Sun J."/>
        </authorList>
    </citation>
    <scope>NUCLEOTIDE SEQUENCE [LARGE SCALE GENOMIC DNA]</scope>
    <source>
        <strain evidence="15 16">CCNWXJ 40-4</strain>
    </source>
</reference>
<dbReference type="InterPro" id="IPR010737">
    <property type="entry name" value="4-carb_acid_sugar_kinase_N"/>
</dbReference>
<gene>
    <name evidence="15" type="ORF">G6N73_09120</name>
</gene>
<keyword evidence="3" id="KW-0547">Nucleotide-binding</keyword>
<organism evidence="15 16">
    <name type="scientific">Allomesorhizobium camelthorni</name>
    <dbReference type="NCBI Taxonomy" id="475069"/>
    <lineage>
        <taxon>Bacteria</taxon>
        <taxon>Pseudomonadati</taxon>
        <taxon>Pseudomonadota</taxon>
        <taxon>Alphaproteobacteria</taxon>
        <taxon>Hyphomicrobiales</taxon>
        <taxon>Phyllobacteriaceae</taxon>
        <taxon>Allomesorhizobium</taxon>
    </lineage>
</organism>
<accession>A0A6G4WAH1</accession>